<reference evidence="3" key="2">
    <citation type="submission" date="2014-03" db="EMBL/GenBank/DDBJ databases">
        <title>The Genome Annotation of Fusarium oxysporum PHW808.</title>
        <authorList>
            <consortium name="The Broad Institute Genomics Platform"/>
            <person name="Ma L.-J."/>
            <person name="Corby-Kistler H."/>
            <person name="Broz K."/>
            <person name="Gale L.R."/>
            <person name="Jonkers W."/>
            <person name="O'Donnell K."/>
            <person name="Ploetz R."/>
            <person name="Steinberg C."/>
            <person name="Schwartz D.C."/>
            <person name="VanEtten H."/>
            <person name="Zhou S."/>
            <person name="Young S.K."/>
            <person name="Zeng Q."/>
            <person name="Gargeya S."/>
            <person name="Fitzgerald M."/>
            <person name="Abouelleil A."/>
            <person name="Alvarado L."/>
            <person name="Chapman S.B."/>
            <person name="Gainer-Dewar J."/>
            <person name="Goldberg J."/>
            <person name="Griggs A."/>
            <person name="Gujja S."/>
            <person name="Hansen M."/>
            <person name="Howarth C."/>
            <person name="Imamovic A."/>
            <person name="Ireland A."/>
            <person name="Larimer J."/>
            <person name="McCowan C."/>
            <person name="Murphy C."/>
            <person name="Pearson M."/>
            <person name="Poon T.W."/>
            <person name="Priest M."/>
            <person name="Roberts A."/>
            <person name="Saif S."/>
            <person name="Shea T."/>
            <person name="Sykes S."/>
            <person name="Wortman J."/>
            <person name="Nusbaum C."/>
            <person name="Birren B."/>
        </authorList>
    </citation>
    <scope>NUCLEOTIDE SEQUENCE</scope>
    <source>
        <strain evidence="3">54008</strain>
    </source>
</reference>
<feature type="chain" id="PRO_5004940402" description="Secreted protein" evidence="2">
    <location>
        <begin position="25"/>
        <end position="68"/>
    </location>
</feature>
<keyword evidence="2" id="KW-0732">Signal</keyword>
<dbReference type="Proteomes" id="UP000030676">
    <property type="component" value="Unassembled WGS sequence"/>
</dbReference>
<reference evidence="3" key="1">
    <citation type="submission" date="2011-11" db="EMBL/GenBank/DDBJ databases">
        <title>The Genome Sequence of Fusarium oxysporum PHW808.</title>
        <authorList>
            <consortium name="The Broad Institute Genome Sequencing Platform"/>
            <person name="Ma L.-J."/>
            <person name="Gale L.R."/>
            <person name="Schwartz D.C."/>
            <person name="Zhou S."/>
            <person name="Corby-Kistler H."/>
            <person name="Young S.K."/>
            <person name="Zeng Q."/>
            <person name="Gargeya S."/>
            <person name="Fitzgerald M."/>
            <person name="Haas B."/>
            <person name="Abouelleil A."/>
            <person name="Alvarado L."/>
            <person name="Arachchi H.M."/>
            <person name="Berlin A."/>
            <person name="Brown A."/>
            <person name="Chapman S.B."/>
            <person name="Chen Z."/>
            <person name="Dunbar C."/>
            <person name="Freedman E."/>
            <person name="Gearin G."/>
            <person name="Goldberg J."/>
            <person name="Griggs A."/>
            <person name="Gujja S."/>
            <person name="Heiman D."/>
            <person name="Howarth C."/>
            <person name="Larson L."/>
            <person name="Lui A."/>
            <person name="MacDonald P.J.P."/>
            <person name="Montmayeur A."/>
            <person name="Murphy C."/>
            <person name="Neiman D."/>
            <person name="Pearson M."/>
            <person name="Priest M."/>
            <person name="Roberts A."/>
            <person name="Saif S."/>
            <person name="Shea T."/>
            <person name="Shenoy N."/>
            <person name="Sisk P."/>
            <person name="Stolte C."/>
            <person name="Sykes S."/>
            <person name="Wortman J."/>
            <person name="Nusbaum C."/>
            <person name="Birren B."/>
        </authorList>
    </citation>
    <scope>NUCLEOTIDE SEQUENCE [LARGE SCALE GENOMIC DNA]</scope>
    <source>
        <strain evidence="3">54008</strain>
    </source>
</reference>
<protein>
    <recommendedName>
        <fullName evidence="4">Secreted protein</fullName>
    </recommendedName>
</protein>
<dbReference type="HOGENOM" id="CLU_2794082_0_0_1"/>
<evidence type="ECO:0008006" key="4">
    <source>
        <dbReference type="Google" id="ProtNLM"/>
    </source>
</evidence>
<evidence type="ECO:0000256" key="1">
    <source>
        <dbReference type="SAM" id="MobiDB-lite"/>
    </source>
</evidence>
<feature type="region of interest" description="Disordered" evidence="1">
    <location>
        <begin position="28"/>
        <end position="56"/>
    </location>
</feature>
<evidence type="ECO:0000313" key="3">
    <source>
        <dbReference type="EMBL" id="EXL63849.1"/>
    </source>
</evidence>
<dbReference type="AlphaFoldDB" id="X0HRP2"/>
<gene>
    <name evidence="3" type="ORF">FOPG_19880</name>
</gene>
<sequence length="68" mass="7663">MEARLVLLAVRVTVVLLWMRANRPGPICEARARETPPPPTAKEGRMDPQPEFPLLRNPRPMPLLLIVA</sequence>
<accession>X0HRP2</accession>
<dbReference type="EMBL" id="KK034649">
    <property type="protein sequence ID" value="EXL63849.1"/>
    <property type="molecule type" value="Genomic_DNA"/>
</dbReference>
<evidence type="ECO:0000256" key="2">
    <source>
        <dbReference type="SAM" id="SignalP"/>
    </source>
</evidence>
<name>X0HRP2_FUSOX</name>
<proteinExistence type="predicted"/>
<organism evidence="3">
    <name type="scientific">Fusarium oxysporum f. sp. conglutinans race 2 54008</name>
    <dbReference type="NCBI Taxonomy" id="1089457"/>
    <lineage>
        <taxon>Eukaryota</taxon>
        <taxon>Fungi</taxon>
        <taxon>Dikarya</taxon>
        <taxon>Ascomycota</taxon>
        <taxon>Pezizomycotina</taxon>
        <taxon>Sordariomycetes</taxon>
        <taxon>Hypocreomycetidae</taxon>
        <taxon>Hypocreales</taxon>
        <taxon>Nectriaceae</taxon>
        <taxon>Fusarium</taxon>
        <taxon>Fusarium oxysporum species complex</taxon>
    </lineage>
</organism>
<feature type="signal peptide" evidence="2">
    <location>
        <begin position="1"/>
        <end position="24"/>
    </location>
</feature>